<gene>
    <name evidence="2" type="primary">RvY_11899-1</name>
    <name evidence="2" type="synonym">RvY_11899.1</name>
    <name evidence="2" type="ORF">RvY_11899</name>
</gene>
<dbReference type="InterPro" id="IPR037176">
    <property type="entry name" value="Osmotin/thaumatin-like_sf"/>
</dbReference>
<dbReference type="Proteomes" id="UP000186922">
    <property type="component" value="Unassembled WGS sequence"/>
</dbReference>
<keyword evidence="1" id="KW-0732">Signal</keyword>
<organism evidence="2 3">
    <name type="scientific">Ramazzottius varieornatus</name>
    <name type="common">Water bear</name>
    <name type="synonym">Tardigrade</name>
    <dbReference type="NCBI Taxonomy" id="947166"/>
    <lineage>
        <taxon>Eukaryota</taxon>
        <taxon>Metazoa</taxon>
        <taxon>Ecdysozoa</taxon>
        <taxon>Tardigrada</taxon>
        <taxon>Eutardigrada</taxon>
        <taxon>Parachela</taxon>
        <taxon>Hypsibioidea</taxon>
        <taxon>Ramazzottiidae</taxon>
        <taxon>Ramazzottius</taxon>
    </lineage>
</organism>
<accession>A0A1D1VQB8</accession>
<feature type="chain" id="PRO_5008898732" evidence="1">
    <location>
        <begin position="20"/>
        <end position="117"/>
    </location>
</feature>
<keyword evidence="3" id="KW-1185">Reference proteome</keyword>
<dbReference type="Pfam" id="PF00314">
    <property type="entry name" value="Thaumatin"/>
    <property type="match status" value="1"/>
</dbReference>
<dbReference type="InterPro" id="IPR001938">
    <property type="entry name" value="Thaumatin"/>
</dbReference>
<dbReference type="Gene3D" id="2.60.110.10">
    <property type="entry name" value="Thaumatin"/>
    <property type="match status" value="1"/>
</dbReference>
<sequence length="117" mass="12574">MGPRYLSLALAMLSTQTMATTVQFNNRCGHAIDLIKTVPSVAGTQECDLQPGESCTKNYDGPGFNFKHTNAGKSVTQAEFTFNDAAQKDFYNLSVVDGFNVAIQITSDKGGPTLTCE</sequence>
<dbReference type="PANTHER" id="PTHR31013">
    <property type="entry name" value="THAUMATIN FAMILY PROTEIN-RELATED"/>
    <property type="match status" value="1"/>
</dbReference>
<evidence type="ECO:0000313" key="3">
    <source>
        <dbReference type="Proteomes" id="UP000186922"/>
    </source>
</evidence>
<name>A0A1D1VQB8_RAMVA</name>
<dbReference type="SUPFAM" id="SSF49870">
    <property type="entry name" value="Osmotin, thaumatin-like protein"/>
    <property type="match status" value="1"/>
</dbReference>
<feature type="signal peptide" evidence="1">
    <location>
        <begin position="1"/>
        <end position="19"/>
    </location>
</feature>
<protein>
    <submittedName>
        <fullName evidence="2">Uncharacterized protein</fullName>
    </submittedName>
</protein>
<dbReference type="AlphaFoldDB" id="A0A1D1VQB8"/>
<evidence type="ECO:0000313" key="2">
    <source>
        <dbReference type="EMBL" id="GAV01144.1"/>
    </source>
</evidence>
<dbReference type="PANTHER" id="PTHR31013:SF2">
    <property type="entry name" value="THAUMATIN-LIKE PROTEIN"/>
    <property type="match status" value="1"/>
</dbReference>
<reference evidence="2 3" key="1">
    <citation type="journal article" date="2016" name="Nat. Commun.">
        <title>Extremotolerant tardigrade genome and improved radiotolerance of human cultured cells by tardigrade-unique protein.</title>
        <authorList>
            <person name="Hashimoto T."/>
            <person name="Horikawa D.D."/>
            <person name="Saito Y."/>
            <person name="Kuwahara H."/>
            <person name="Kozuka-Hata H."/>
            <person name="Shin-I T."/>
            <person name="Minakuchi Y."/>
            <person name="Ohishi K."/>
            <person name="Motoyama A."/>
            <person name="Aizu T."/>
            <person name="Enomoto A."/>
            <person name="Kondo K."/>
            <person name="Tanaka S."/>
            <person name="Hara Y."/>
            <person name="Koshikawa S."/>
            <person name="Sagara H."/>
            <person name="Miura T."/>
            <person name="Yokobori S."/>
            <person name="Miyagawa K."/>
            <person name="Suzuki Y."/>
            <person name="Kubo T."/>
            <person name="Oyama M."/>
            <person name="Kohara Y."/>
            <person name="Fujiyama A."/>
            <person name="Arakawa K."/>
            <person name="Katayama T."/>
            <person name="Toyoda A."/>
            <person name="Kunieda T."/>
        </authorList>
    </citation>
    <scope>NUCLEOTIDE SEQUENCE [LARGE SCALE GENOMIC DNA]</scope>
    <source>
        <strain evidence="2 3">YOKOZUNA-1</strain>
    </source>
</reference>
<evidence type="ECO:0000256" key="1">
    <source>
        <dbReference type="SAM" id="SignalP"/>
    </source>
</evidence>
<dbReference type="EMBL" id="BDGG01000007">
    <property type="protein sequence ID" value="GAV01144.1"/>
    <property type="molecule type" value="Genomic_DNA"/>
</dbReference>
<proteinExistence type="predicted"/>
<comment type="caution">
    <text evidence="2">The sequence shown here is derived from an EMBL/GenBank/DDBJ whole genome shotgun (WGS) entry which is preliminary data.</text>
</comment>
<dbReference type="OrthoDB" id="430315at2759"/>